<dbReference type="EMBL" id="CACRXK020010615">
    <property type="protein sequence ID" value="CAB4019766.1"/>
    <property type="molecule type" value="Genomic_DNA"/>
</dbReference>
<comment type="caution">
    <text evidence="2">The sequence shown here is derived from an EMBL/GenBank/DDBJ whole genome shotgun (WGS) entry which is preliminary data.</text>
</comment>
<keyword evidence="3" id="KW-1185">Reference proteome</keyword>
<sequence length="52" mass="5123">SGKTSSSKKPIPRSGILSMNVASDGTGVPNLGSDSSSDSDTFSDDDLSSSGS</sequence>
<evidence type="ECO:0000313" key="2">
    <source>
        <dbReference type="EMBL" id="CAB4019766.1"/>
    </source>
</evidence>
<feature type="non-terminal residue" evidence="2">
    <location>
        <position position="1"/>
    </location>
</feature>
<reference evidence="2" key="1">
    <citation type="submission" date="2020-04" db="EMBL/GenBank/DDBJ databases">
        <authorList>
            <person name="Alioto T."/>
            <person name="Alioto T."/>
            <person name="Gomez Garrido J."/>
        </authorList>
    </citation>
    <scope>NUCLEOTIDE SEQUENCE</scope>
    <source>
        <strain evidence="2">A484AB</strain>
    </source>
</reference>
<gene>
    <name evidence="2" type="ORF">PACLA_8A039230</name>
</gene>
<protein>
    <submittedName>
        <fullName evidence="2">Uncharacterized protein</fullName>
    </submittedName>
</protein>
<proteinExistence type="predicted"/>
<dbReference type="Proteomes" id="UP001152795">
    <property type="component" value="Unassembled WGS sequence"/>
</dbReference>
<accession>A0A6S7IQ00</accession>
<evidence type="ECO:0000313" key="3">
    <source>
        <dbReference type="Proteomes" id="UP001152795"/>
    </source>
</evidence>
<name>A0A6S7IQ00_PARCT</name>
<feature type="region of interest" description="Disordered" evidence="1">
    <location>
        <begin position="1"/>
        <end position="52"/>
    </location>
</feature>
<evidence type="ECO:0000256" key="1">
    <source>
        <dbReference type="SAM" id="MobiDB-lite"/>
    </source>
</evidence>
<feature type="compositionally biased region" description="Acidic residues" evidence="1">
    <location>
        <begin position="41"/>
        <end position="52"/>
    </location>
</feature>
<dbReference type="AlphaFoldDB" id="A0A6S7IQ00"/>
<organism evidence="2 3">
    <name type="scientific">Paramuricea clavata</name>
    <name type="common">Red gorgonian</name>
    <name type="synonym">Violescent sea-whip</name>
    <dbReference type="NCBI Taxonomy" id="317549"/>
    <lineage>
        <taxon>Eukaryota</taxon>
        <taxon>Metazoa</taxon>
        <taxon>Cnidaria</taxon>
        <taxon>Anthozoa</taxon>
        <taxon>Octocorallia</taxon>
        <taxon>Malacalcyonacea</taxon>
        <taxon>Plexauridae</taxon>
        <taxon>Paramuricea</taxon>
    </lineage>
</organism>